<name>A0A0K1JJG1_9MICO</name>
<dbReference type="KEGG" id="lmoi:VV02_13955"/>
<evidence type="ECO:0000313" key="3">
    <source>
        <dbReference type="Proteomes" id="UP000066480"/>
    </source>
</evidence>
<dbReference type="Gene3D" id="2.60.130.10">
    <property type="entry name" value="Aromatic compound dioxygenase"/>
    <property type="match status" value="1"/>
</dbReference>
<dbReference type="InterPro" id="IPR006311">
    <property type="entry name" value="TAT_signal"/>
</dbReference>
<proteinExistence type="predicted"/>
<dbReference type="SUPFAM" id="SSF49482">
    <property type="entry name" value="Aromatic compound dioxygenase"/>
    <property type="match status" value="1"/>
</dbReference>
<dbReference type="PROSITE" id="PS51318">
    <property type="entry name" value="TAT"/>
    <property type="match status" value="1"/>
</dbReference>
<dbReference type="GO" id="GO:0016702">
    <property type="term" value="F:oxidoreductase activity, acting on single donors with incorporation of molecular oxygen, incorporation of two atoms of oxygen"/>
    <property type="evidence" value="ECO:0007669"/>
    <property type="project" value="InterPro"/>
</dbReference>
<keyword evidence="2" id="KW-0560">Oxidoreductase</keyword>
<dbReference type="InterPro" id="IPR015889">
    <property type="entry name" value="Intradiol_dOase_core"/>
</dbReference>
<dbReference type="Proteomes" id="UP000066480">
    <property type="component" value="Chromosome"/>
</dbReference>
<accession>A0A0K1JJG1</accession>
<reference evidence="2 3" key="1">
    <citation type="submission" date="2015-03" db="EMBL/GenBank/DDBJ databases">
        <title>Luteipulveratus halotolerans sp. nov., a novel actinobacterium (Dermacoccaceae) from Sarawak, Malaysia.</title>
        <authorList>
            <person name="Juboi H."/>
            <person name="Basik A."/>
            <person name="Shamsul S.S."/>
            <person name="Arnold P."/>
            <person name="Schmitt E.K."/>
            <person name="Sanglier J.-J."/>
            <person name="Yeo T."/>
        </authorList>
    </citation>
    <scope>NUCLEOTIDE SEQUENCE [LARGE SCALE GENOMIC DNA]</scope>
    <source>
        <strain evidence="2 3">MN07-A0370</strain>
    </source>
</reference>
<dbReference type="AlphaFoldDB" id="A0A0K1JJG1"/>
<sequence length="290" mass="29730">MNMNPRLGQPHPDHDRGLAYDVSTLLSRRRALGLLGGAGLVTLVGCSSSDQGSGTTSTASASASGSSSSSSSSAADVVNAADVVEVPDETAGPYPGDGSNGRDVLTQSGIVRSDIRKSIGTGSATAAGIPLTVHLTVLSADRDNAAYAGAAVYLWHCDRDGKYSMYSDGVENENYLRGVQECGADGTVSFTTIFPACYAGRWPHIHFEVYASVDVATSSGPIVKTSQIALPDAVCRTVYGTSGYDASTHNLAQISLASDNVFGDDSGVHQLATVTGGTSQGYSAHLTIAA</sequence>
<dbReference type="CDD" id="cd03457">
    <property type="entry name" value="intradiol_dioxygenase_like"/>
    <property type="match status" value="1"/>
</dbReference>
<organism evidence="2 3">
    <name type="scientific">Luteipulveratus mongoliensis</name>
    <dbReference type="NCBI Taxonomy" id="571913"/>
    <lineage>
        <taxon>Bacteria</taxon>
        <taxon>Bacillati</taxon>
        <taxon>Actinomycetota</taxon>
        <taxon>Actinomycetes</taxon>
        <taxon>Micrococcales</taxon>
        <taxon>Dermacoccaceae</taxon>
        <taxon>Luteipulveratus</taxon>
    </lineage>
</organism>
<feature type="region of interest" description="Disordered" evidence="1">
    <location>
        <begin position="48"/>
        <end position="74"/>
    </location>
</feature>
<keyword evidence="2" id="KW-0223">Dioxygenase</keyword>
<evidence type="ECO:0000313" key="2">
    <source>
        <dbReference type="EMBL" id="AKU16710.1"/>
    </source>
</evidence>
<feature type="region of interest" description="Disordered" evidence="1">
    <location>
        <begin position="87"/>
        <end position="107"/>
    </location>
</feature>
<keyword evidence="3" id="KW-1185">Reference proteome</keyword>
<dbReference type="GO" id="GO:0005506">
    <property type="term" value="F:iron ion binding"/>
    <property type="evidence" value="ECO:0007669"/>
    <property type="project" value="InterPro"/>
</dbReference>
<dbReference type="PANTHER" id="PTHR34315:SF1">
    <property type="entry name" value="INTRADIOL RING-CLEAVAGE DIOXYGENASES DOMAIN-CONTAINING PROTEIN-RELATED"/>
    <property type="match status" value="1"/>
</dbReference>
<gene>
    <name evidence="2" type="ORF">VV02_13955</name>
</gene>
<protein>
    <submittedName>
        <fullName evidence="2">3,4-dioxygenase subunit beta</fullName>
    </submittedName>
</protein>
<evidence type="ECO:0000256" key="1">
    <source>
        <dbReference type="SAM" id="MobiDB-lite"/>
    </source>
</evidence>
<dbReference type="RefSeq" id="WP_052592329.1">
    <property type="nucleotide sequence ID" value="NZ_CP011112.1"/>
</dbReference>
<dbReference type="PATRIC" id="fig|571913.6.peg.2836"/>
<dbReference type="EMBL" id="CP011112">
    <property type="protein sequence ID" value="AKU16710.1"/>
    <property type="molecule type" value="Genomic_DNA"/>
</dbReference>
<dbReference type="PANTHER" id="PTHR34315">
    <property type="match status" value="1"/>
</dbReference>
<dbReference type="STRING" id="571913.VV02_13955"/>